<keyword evidence="6" id="KW-1185">Reference proteome</keyword>
<dbReference type="KEGG" id="tet:TTHERM_00051990"/>
<comment type="subcellular location">
    <subcellularLocation>
        <location evidence="4">Peroxisome membrane</location>
    </subcellularLocation>
</comment>
<dbReference type="GeneID" id="7827088"/>
<dbReference type="OrthoDB" id="411017at2759"/>
<dbReference type="Proteomes" id="UP000009168">
    <property type="component" value="Unassembled WGS sequence"/>
</dbReference>
<dbReference type="EMBL" id="GG662712">
    <property type="protein sequence ID" value="EAR94395.2"/>
    <property type="molecule type" value="Genomic_DNA"/>
</dbReference>
<dbReference type="AlphaFoldDB" id="Q23CZ1"/>
<keyword evidence="1" id="KW-0962">Peroxisome biogenesis</keyword>
<dbReference type="PANTHER" id="PTHR12652">
    <property type="entry name" value="PEROXISOMAL BIOGENESIS FACTOR 11"/>
    <property type="match status" value="1"/>
</dbReference>
<dbReference type="RefSeq" id="XP_001014895.2">
    <property type="nucleotide sequence ID" value="XM_001014895.2"/>
</dbReference>
<dbReference type="InParanoid" id="Q23CZ1"/>
<dbReference type="GO" id="GO:0005778">
    <property type="term" value="C:peroxisomal membrane"/>
    <property type="evidence" value="ECO:0007669"/>
    <property type="project" value="UniProtKB-SubCell"/>
</dbReference>
<evidence type="ECO:0000256" key="3">
    <source>
        <dbReference type="ARBA" id="ARBA00023140"/>
    </source>
</evidence>
<keyword evidence="2" id="KW-0472">Membrane</keyword>
<accession>Q23CZ1</accession>
<dbReference type="PANTHER" id="PTHR12652:SF50">
    <property type="entry name" value="PEROXIN 11"/>
    <property type="match status" value="1"/>
</dbReference>
<reference evidence="6" key="1">
    <citation type="journal article" date="2006" name="PLoS Biol.">
        <title>Macronuclear genome sequence of the ciliate Tetrahymena thermophila, a model eukaryote.</title>
        <authorList>
            <person name="Eisen J.A."/>
            <person name="Coyne R.S."/>
            <person name="Wu M."/>
            <person name="Wu D."/>
            <person name="Thiagarajan M."/>
            <person name="Wortman J.R."/>
            <person name="Badger J.H."/>
            <person name="Ren Q."/>
            <person name="Amedeo P."/>
            <person name="Jones K.M."/>
            <person name="Tallon L.J."/>
            <person name="Delcher A.L."/>
            <person name="Salzberg S.L."/>
            <person name="Silva J.C."/>
            <person name="Haas B.J."/>
            <person name="Majoros W.H."/>
            <person name="Farzad M."/>
            <person name="Carlton J.M."/>
            <person name="Smith R.K. Jr."/>
            <person name="Garg J."/>
            <person name="Pearlman R.E."/>
            <person name="Karrer K.M."/>
            <person name="Sun L."/>
            <person name="Manning G."/>
            <person name="Elde N.C."/>
            <person name="Turkewitz A.P."/>
            <person name="Asai D.J."/>
            <person name="Wilkes D.E."/>
            <person name="Wang Y."/>
            <person name="Cai H."/>
            <person name="Collins K."/>
            <person name="Stewart B.A."/>
            <person name="Lee S.R."/>
            <person name="Wilamowska K."/>
            <person name="Weinberg Z."/>
            <person name="Ruzzo W.L."/>
            <person name="Wloga D."/>
            <person name="Gaertig J."/>
            <person name="Frankel J."/>
            <person name="Tsao C.-C."/>
            <person name="Gorovsky M.A."/>
            <person name="Keeling P.J."/>
            <person name="Waller R.F."/>
            <person name="Patron N.J."/>
            <person name="Cherry J.M."/>
            <person name="Stover N.A."/>
            <person name="Krieger C.J."/>
            <person name="del Toro C."/>
            <person name="Ryder H.F."/>
            <person name="Williamson S.C."/>
            <person name="Barbeau R.A."/>
            <person name="Hamilton E.P."/>
            <person name="Orias E."/>
        </authorList>
    </citation>
    <scope>NUCLEOTIDE SEQUENCE [LARGE SCALE GENOMIC DNA]</scope>
    <source>
        <strain evidence="6">SB210</strain>
    </source>
</reference>
<gene>
    <name evidence="5" type="ORF">TTHERM_00051990</name>
</gene>
<dbReference type="Pfam" id="PF05648">
    <property type="entry name" value="PEX11"/>
    <property type="match status" value="1"/>
</dbReference>
<organism evidence="5 6">
    <name type="scientific">Tetrahymena thermophila (strain SB210)</name>
    <dbReference type="NCBI Taxonomy" id="312017"/>
    <lineage>
        <taxon>Eukaryota</taxon>
        <taxon>Sar</taxon>
        <taxon>Alveolata</taxon>
        <taxon>Ciliophora</taxon>
        <taxon>Intramacronucleata</taxon>
        <taxon>Oligohymenophorea</taxon>
        <taxon>Hymenostomatida</taxon>
        <taxon>Tetrahymenina</taxon>
        <taxon>Tetrahymenidae</taxon>
        <taxon>Tetrahymena</taxon>
    </lineage>
</organism>
<proteinExistence type="predicted"/>
<evidence type="ECO:0000313" key="6">
    <source>
        <dbReference type="Proteomes" id="UP000009168"/>
    </source>
</evidence>
<name>Q23CZ1_TETTS</name>
<dbReference type="HOGENOM" id="CLU_751217_0_0_1"/>
<dbReference type="InterPro" id="IPR008733">
    <property type="entry name" value="PEX11"/>
</dbReference>
<sequence>MSSIDRYVRMINQYEGRDKLTKVIVYGGRFLNSAVILKKYQEKLIKLKGLSEACADTRRFCRLFKSLSEINYIVKLIKLQSNESNKIDEFNRLFSILIRSFYAMYYLFDNIYILQKCKFIGDKGNSKDSFQKAMNFWFIGLVLRLVLQLRSLLRIHYSEIKVRQKLPYLKNEQENIEAQEELQKIKKQKVENFLWLLRTCGDMLVSFKGSELAIKLLKIQVNDTVTWFGGLLSAILACYQLY</sequence>
<keyword evidence="3" id="KW-0576">Peroxisome</keyword>
<evidence type="ECO:0000256" key="4">
    <source>
        <dbReference type="ARBA" id="ARBA00046271"/>
    </source>
</evidence>
<evidence type="ECO:0000256" key="1">
    <source>
        <dbReference type="ARBA" id="ARBA00022593"/>
    </source>
</evidence>
<dbReference type="STRING" id="312017.Q23CZ1"/>
<dbReference type="GO" id="GO:0016559">
    <property type="term" value="P:peroxisome fission"/>
    <property type="evidence" value="ECO:0007669"/>
    <property type="project" value="InterPro"/>
</dbReference>
<evidence type="ECO:0000256" key="2">
    <source>
        <dbReference type="ARBA" id="ARBA00023136"/>
    </source>
</evidence>
<protein>
    <submittedName>
        <fullName evidence="5">Peroxisomal biogenesis factor 11</fullName>
    </submittedName>
</protein>
<evidence type="ECO:0000313" key="5">
    <source>
        <dbReference type="EMBL" id="EAR94395.2"/>
    </source>
</evidence>